<dbReference type="Pfam" id="PF10613">
    <property type="entry name" value="Lig_chan-Glu_bd"/>
    <property type="match status" value="1"/>
</dbReference>
<evidence type="ECO:0000256" key="14">
    <source>
        <dbReference type="PIRSR" id="PIRSR601508-2"/>
    </source>
</evidence>
<evidence type="ECO:0000256" key="9">
    <source>
        <dbReference type="ARBA" id="ARBA00023170"/>
    </source>
</evidence>
<keyword evidence="7" id="KW-0406">Ion transport</keyword>
<evidence type="ECO:0000256" key="4">
    <source>
        <dbReference type="ARBA" id="ARBA00022475"/>
    </source>
</evidence>
<dbReference type="SMART" id="SM00079">
    <property type="entry name" value="PBPe"/>
    <property type="match status" value="1"/>
</dbReference>
<dbReference type="InterPro" id="IPR015683">
    <property type="entry name" value="Ionotropic_Glu_rcpt"/>
</dbReference>
<feature type="site" description="Crucial to convey clamshell closure to channel opening" evidence="14">
    <location>
        <position position="683"/>
    </location>
</feature>
<evidence type="ECO:0000256" key="13">
    <source>
        <dbReference type="PIRSR" id="PIRSR601508-1"/>
    </source>
</evidence>
<dbReference type="InterPro" id="IPR019594">
    <property type="entry name" value="Glu/Gly-bd"/>
</dbReference>
<dbReference type="InterPro" id="IPR001508">
    <property type="entry name" value="Iono_Glu_rcpt_met"/>
</dbReference>
<dbReference type="Gene3D" id="3.40.190.10">
    <property type="entry name" value="Periplasmic binding protein-like II"/>
    <property type="match status" value="3"/>
</dbReference>
<comment type="similarity">
    <text evidence="2">Belongs to the glutamate-gated ion channel (TC 1.A.10.1) family.</text>
</comment>
<dbReference type="Gene3D" id="1.10.287.70">
    <property type="match status" value="1"/>
</dbReference>
<keyword evidence="15" id="KW-1015">Disulfide bond</keyword>
<dbReference type="WBParaSite" id="BXY_1607800.1">
    <property type="protein sequence ID" value="BXY_1607800.1"/>
    <property type="gene ID" value="BXY_1607800"/>
</dbReference>
<sequence length="936" mass="107929">MLHFLFVRYVNVFGIIEKTFFLHGQVSGFMTKQDLAVHICYETRLFTMFWVLFLFVLPVHSQRVTVIYDEFDAVVGPLIRTLNISLTYYKDVYNLRTDMELTAIHMEPNTSLAEQISESDFLISMTVNAESSKEVLVAAQNSNIPTIQMQLSAWNASYKDEPQTTITDNYVILVPSYLVFDNMLLEFIAAMNISSTITVLYSEHYVRGIQYDWEVPFENMDVDVKLVKAEYSDDLITAQLKKLEQETKYLLFVTDTLTIEKYVALGQKQIEEEKFTWMVFTKDTMPFKCFQNCSEVKLYWGRVIKTTATEELANFTEFLMSEELDKQFPFSQQTYNHLQTSFCLDVMYTVMRYMLGGNNSEQLEINSGEDQVQINATVAALLRDESMDYDFGPFTHHFSHWFYQVTNGIVIKIDRVKRFPKAKFNKLIANWTFVEGLRPKFGGLGVDVRNITHYRVVTILQEPFVQTGGPDETFGLTGYCIDLLAKIQEHLNFSYEIYEVSDRKFGVLESTGNWNGLIGDLISGQADMAIGPISVIAERETQIDFTVPFYDLVGTTILMKRDEVEYSLFKFLMVLEWPVWLCILGAYLFTSILLWIFDKFSPYSYTNNREKYKDDSEKREFNLKECLWFCMTSLTPQGGGEAPKNISGRLVAATWWLFGFIIIASYTANLAAFLTVARLEQSIQSLDDLAKQYKVEYAPLKGGGTETYFKRMAEIEEQFYDIWKKMSLNESMSEMDRAKLAVWDYPVSDKYTNMWRFMVESRLPETAEEAIQRVLTSESGFAFIGDAMEIKYATLTNCKLQQVGQEFSRKPYAVAVQEGSSLGPEINKIILKLLNERQLEALKEQWWHKNAKKQECSNVEDESTGISIQNIGGVFILILGGIMISLVILVIEFFYYKRLEEKNVRKDLAMQQLGHNGPFAFHETYASNPGPEPNSH</sequence>
<dbReference type="PANTHER" id="PTHR18966">
    <property type="entry name" value="IONOTROPIC GLUTAMATE RECEPTOR"/>
    <property type="match status" value="1"/>
</dbReference>
<evidence type="ECO:0000313" key="20">
    <source>
        <dbReference type="WBParaSite" id="BXY_1607800.1"/>
    </source>
</evidence>
<evidence type="ECO:0000256" key="11">
    <source>
        <dbReference type="ARBA" id="ARBA00023286"/>
    </source>
</evidence>
<dbReference type="GO" id="GO:0005886">
    <property type="term" value="C:plasma membrane"/>
    <property type="evidence" value="ECO:0007669"/>
    <property type="project" value="UniProtKB-SubCell"/>
</dbReference>
<dbReference type="Proteomes" id="UP000095284">
    <property type="component" value="Unplaced"/>
</dbReference>
<feature type="binding site" evidence="13">
    <location>
        <position position="786"/>
    </location>
    <ligand>
        <name>L-glutamate</name>
        <dbReference type="ChEBI" id="CHEBI:29985"/>
    </ligand>
</feature>
<dbReference type="SMART" id="SM00918">
    <property type="entry name" value="Lig_chan-Glu_bd"/>
    <property type="match status" value="1"/>
</dbReference>
<feature type="binding site" evidence="13">
    <location>
        <position position="532"/>
    </location>
    <ligand>
        <name>L-glutamate</name>
        <dbReference type="ChEBI" id="CHEBI:29985"/>
    </ligand>
</feature>
<reference evidence="20" key="1">
    <citation type="submission" date="2016-11" db="UniProtKB">
        <authorList>
            <consortium name="WormBaseParasite"/>
        </authorList>
    </citation>
    <scope>IDENTIFICATION</scope>
</reference>
<keyword evidence="5 16" id="KW-0812">Transmembrane</keyword>
<feature type="domain" description="Ionotropic glutamate receptor L-glutamate and glycine-binding" evidence="18">
    <location>
        <begin position="463"/>
        <end position="523"/>
    </location>
</feature>
<evidence type="ECO:0000256" key="12">
    <source>
        <dbReference type="ARBA" id="ARBA00023303"/>
    </source>
</evidence>
<evidence type="ECO:0000256" key="15">
    <source>
        <dbReference type="PIRSR" id="PIRSR601508-3"/>
    </source>
</evidence>
<evidence type="ECO:0000256" key="3">
    <source>
        <dbReference type="ARBA" id="ARBA00022448"/>
    </source>
</evidence>
<evidence type="ECO:0000256" key="7">
    <source>
        <dbReference type="ARBA" id="ARBA00023065"/>
    </source>
</evidence>
<keyword evidence="3" id="KW-0813">Transport</keyword>
<evidence type="ECO:0000256" key="10">
    <source>
        <dbReference type="ARBA" id="ARBA00023180"/>
    </source>
</evidence>
<feature type="disulfide bond" evidence="15">
    <location>
        <begin position="798"/>
        <end position="856"/>
    </location>
</feature>
<proteinExistence type="inferred from homology"/>
<dbReference type="SUPFAM" id="SSF53850">
    <property type="entry name" value="Periplasmic binding protein-like II"/>
    <property type="match status" value="1"/>
</dbReference>
<feature type="binding site" evidence="13">
    <location>
        <position position="705"/>
    </location>
    <ligand>
        <name>L-glutamate</name>
        <dbReference type="ChEBI" id="CHEBI:29985"/>
    </ligand>
</feature>
<feature type="binding site" evidence="13">
    <location>
        <position position="534"/>
    </location>
    <ligand>
        <name>L-glutamate</name>
        <dbReference type="ChEBI" id="CHEBI:29985"/>
    </ligand>
</feature>
<keyword evidence="6 16" id="KW-1133">Transmembrane helix</keyword>
<keyword evidence="4" id="KW-1003">Cell membrane</keyword>
<evidence type="ECO:0000256" key="1">
    <source>
        <dbReference type="ARBA" id="ARBA00004651"/>
    </source>
</evidence>
<feature type="transmembrane region" description="Helical" evidence="16">
    <location>
        <begin position="871"/>
        <end position="896"/>
    </location>
</feature>
<evidence type="ECO:0000313" key="19">
    <source>
        <dbReference type="Proteomes" id="UP000095284"/>
    </source>
</evidence>
<feature type="transmembrane region" description="Helical" evidence="16">
    <location>
        <begin position="577"/>
        <end position="597"/>
    </location>
</feature>
<protein>
    <submittedName>
        <fullName evidence="20">Glutamate receptor ionotropic, kainate 2</fullName>
    </submittedName>
</protein>
<dbReference type="CDD" id="cd13717">
    <property type="entry name" value="PBP2_iGluR_putative"/>
    <property type="match status" value="1"/>
</dbReference>
<dbReference type="SUPFAM" id="SSF81324">
    <property type="entry name" value="Voltage-gated potassium channels"/>
    <property type="match status" value="1"/>
</dbReference>
<evidence type="ECO:0000259" key="18">
    <source>
        <dbReference type="SMART" id="SM00918"/>
    </source>
</evidence>
<evidence type="ECO:0000256" key="16">
    <source>
        <dbReference type="SAM" id="Phobius"/>
    </source>
</evidence>
<keyword evidence="12" id="KW-0407">Ion channel</keyword>
<keyword evidence="10" id="KW-0325">Glycoprotein</keyword>
<evidence type="ECO:0000256" key="5">
    <source>
        <dbReference type="ARBA" id="ARBA00022692"/>
    </source>
</evidence>
<evidence type="ECO:0000259" key="17">
    <source>
        <dbReference type="SMART" id="SM00079"/>
    </source>
</evidence>
<keyword evidence="9" id="KW-0675">Receptor</keyword>
<comment type="subcellular location">
    <subcellularLocation>
        <location evidence="1">Cell membrane</location>
        <topology evidence="1">Multi-pass membrane protein</topology>
    </subcellularLocation>
</comment>
<evidence type="ECO:0000256" key="8">
    <source>
        <dbReference type="ARBA" id="ARBA00023136"/>
    </source>
</evidence>
<feature type="site" description="Interaction with the cone snail toxin Con-ikot-ikot" evidence="14">
    <location>
        <position position="832"/>
    </location>
</feature>
<evidence type="ECO:0000256" key="6">
    <source>
        <dbReference type="ARBA" id="ARBA00022989"/>
    </source>
</evidence>
<keyword evidence="11" id="KW-1071">Ligand-gated ion channel</keyword>
<dbReference type="PRINTS" id="PR00177">
    <property type="entry name" value="NMDARECEPTOR"/>
</dbReference>
<dbReference type="GO" id="GO:0015276">
    <property type="term" value="F:ligand-gated monoatomic ion channel activity"/>
    <property type="evidence" value="ECO:0007669"/>
    <property type="project" value="InterPro"/>
</dbReference>
<feature type="transmembrane region" description="Helical" evidence="16">
    <location>
        <begin position="653"/>
        <end position="676"/>
    </location>
</feature>
<dbReference type="InterPro" id="IPR001320">
    <property type="entry name" value="Iontro_rcpt_C"/>
</dbReference>
<feature type="site" description="Interaction with the cone snail toxin Con-ikot-ikot" evidence="14">
    <location>
        <position position="710"/>
    </location>
</feature>
<evidence type="ECO:0000256" key="2">
    <source>
        <dbReference type="ARBA" id="ARBA00008685"/>
    </source>
</evidence>
<dbReference type="Pfam" id="PF00060">
    <property type="entry name" value="Lig_chan"/>
    <property type="match status" value="1"/>
</dbReference>
<keyword evidence="8 16" id="KW-0472">Membrane</keyword>
<dbReference type="FunFam" id="1.10.287.70:FF:000080">
    <property type="entry name" value="Glutamate receptor ionotropic, kainate"/>
    <property type="match status" value="1"/>
</dbReference>
<feature type="domain" description="Ionotropic glutamate receptor C-terminal" evidence="17">
    <location>
        <begin position="453"/>
        <end position="849"/>
    </location>
</feature>
<dbReference type="FunFam" id="3.40.190.10:FF:000024">
    <property type="entry name" value="Glutamate receptor, ionotropic, delta 1"/>
    <property type="match status" value="1"/>
</dbReference>
<feature type="binding site" evidence="13">
    <location>
        <position position="539"/>
    </location>
    <ligand>
        <name>L-glutamate</name>
        <dbReference type="ChEBI" id="CHEBI:29985"/>
    </ligand>
</feature>
<name>A0A1I7SSR1_BURXY</name>
<dbReference type="GO" id="GO:0038023">
    <property type="term" value="F:signaling receptor activity"/>
    <property type="evidence" value="ECO:0007669"/>
    <property type="project" value="InterPro"/>
</dbReference>
<dbReference type="AlphaFoldDB" id="A0A1I7SSR1"/>
<organism evidence="19 20">
    <name type="scientific">Bursaphelenchus xylophilus</name>
    <name type="common">Pinewood nematode worm</name>
    <name type="synonym">Aphelenchoides xylophilus</name>
    <dbReference type="NCBI Taxonomy" id="6326"/>
    <lineage>
        <taxon>Eukaryota</taxon>
        <taxon>Metazoa</taxon>
        <taxon>Ecdysozoa</taxon>
        <taxon>Nematoda</taxon>
        <taxon>Chromadorea</taxon>
        <taxon>Rhabditida</taxon>
        <taxon>Tylenchina</taxon>
        <taxon>Tylenchomorpha</taxon>
        <taxon>Aphelenchoidea</taxon>
        <taxon>Aphelenchoididae</taxon>
        <taxon>Bursaphelenchus</taxon>
    </lineage>
</organism>
<accession>A0A1I7SSR1</accession>
<dbReference type="eggNOG" id="KOG1052">
    <property type="taxonomic scope" value="Eukaryota"/>
</dbReference>